<accession>A0A8T0HCH3</accession>
<keyword evidence="3" id="KW-1185">Reference proteome</keyword>
<dbReference type="AlphaFoldDB" id="A0A8T0HCH3"/>
<proteinExistence type="predicted"/>
<dbReference type="EMBL" id="CM026427">
    <property type="protein sequence ID" value="KAG0569526.1"/>
    <property type="molecule type" value="Genomic_DNA"/>
</dbReference>
<keyword evidence="1" id="KW-0732">Signal</keyword>
<sequence>MPFLQFMVMKLQTILVLSIDVSFTGSNALCGYAVRSPPISHFFHGDPLQKLFNRLIAT</sequence>
<comment type="caution">
    <text evidence="2">The sequence shown here is derived from an EMBL/GenBank/DDBJ whole genome shotgun (WGS) entry which is preliminary data.</text>
</comment>
<feature type="signal peptide" evidence="1">
    <location>
        <begin position="1"/>
        <end position="18"/>
    </location>
</feature>
<feature type="chain" id="PRO_5035929909" evidence="1">
    <location>
        <begin position="19"/>
        <end position="58"/>
    </location>
</feature>
<evidence type="ECO:0000313" key="2">
    <source>
        <dbReference type="EMBL" id="KAG0569526.1"/>
    </source>
</evidence>
<name>A0A8T0HCH3_CERPU</name>
<evidence type="ECO:0000313" key="3">
    <source>
        <dbReference type="Proteomes" id="UP000822688"/>
    </source>
</evidence>
<evidence type="ECO:0000256" key="1">
    <source>
        <dbReference type="SAM" id="SignalP"/>
    </source>
</evidence>
<protein>
    <submittedName>
        <fullName evidence="2">Uncharacterized protein</fullName>
    </submittedName>
</protein>
<reference evidence="2 3" key="1">
    <citation type="submission" date="2020-06" db="EMBL/GenBank/DDBJ databases">
        <title>WGS assembly of Ceratodon purpureus strain R40.</title>
        <authorList>
            <person name="Carey S.B."/>
            <person name="Jenkins J."/>
            <person name="Shu S."/>
            <person name="Lovell J.T."/>
            <person name="Sreedasyam A."/>
            <person name="Maumus F."/>
            <person name="Tiley G.P."/>
            <person name="Fernandez-Pozo N."/>
            <person name="Barry K."/>
            <person name="Chen C."/>
            <person name="Wang M."/>
            <person name="Lipzen A."/>
            <person name="Daum C."/>
            <person name="Saski C.A."/>
            <person name="Payton A.C."/>
            <person name="Mcbreen J.C."/>
            <person name="Conrad R.E."/>
            <person name="Kollar L.M."/>
            <person name="Olsson S."/>
            <person name="Huttunen S."/>
            <person name="Landis J.B."/>
            <person name="Wickett N.J."/>
            <person name="Johnson M.G."/>
            <person name="Rensing S.A."/>
            <person name="Grimwood J."/>
            <person name="Schmutz J."/>
            <person name="Mcdaniel S.F."/>
        </authorList>
    </citation>
    <scope>NUCLEOTIDE SEQUENCE [LARGE SCALE GENOMIC DNA]</scope>
    <source>
        <strain evidence="2 3">R40</strain>
    </source>
</reference>
<organism evidence="2 3">
    <name type="scientific">Ceratodon purpureus</name>
    <name type="common">Fire moss</name>
    <name type="synonym">Dicranum purpureum</name>
    <dbReference type="NCBI Taxonomy" id="3225"/>
    <lineage>
        <taxon>Eukaryota</taxon>
        <taxon>Viridiplantae</taxon>
        <taxon>Streptophyta</taxon>
        <taxon>Embryophyta</taxon>
        <taxon>Bryophyta</taxon>
        <taxon>Bryophytina</taxon>
        <taxon>Bryopsida</taxon>
        <taxon>Dicranidae</taxon>
        <taxon>Pseudoditrichales</taxon>
        <taxon>Ditrichaceae</taxon>
        <taxon>Ceratodon</taxon>
    </lineage>
</organism>
<dbReference type="Proteomes" id="UP000822688">
    <property type="component" value="Chromosome 6"/>
</dbReference>
<gene>
    <name evidence="2" type="ORF">KC19_6G097000</name>
</gene>